<organism evidence="3 4">
    <name type="scientific">Glossina austeni</name>
    <name type="common">Savannah tsetse fly</name>
    <dbReference type="NCBI Taxonomy" id="7395"/>
    <lineage>
        <taxon>Eukaryota</taxon>
        <taxon>Metazoa</taxon>
        <taxon>Ecdysozoa</taxon>
        <taxon>Arthropoda</taxon>
        <taxon>Hexapoda</taxon>
        <taxon>Insecta</taxon>
        <taxon>Pterygota</taxon>
        <taxon>Neoptera</taxon>
        <taxon>Endopterygota</taxon>
        <taxon>Diptera</taxon>
        <taxon>Brachycera</taxon>
        <taxon>Muscomorpha</taxon>
        <taxon>Hippoboscoidea</taxon>
        <taxon>Glossinidae</taxon>
        <taxon>Glossina</taxon>
    </lineage>
</organism>
<feature type="region of interest" description="Disordered" evidence="1">
    <location>
        <begin position="136"/>
        <end position="158"/>
    </location>
</feature>
<evidence type="ECO:0000256" key="1">
    <source>
        <dbReference type="SAM" id="MobiDB-lite"/>
    </source>
</evidence>
<sequence length="251" mass="28249">MDTTKTTDVARFDLAFAKLFPILKVHLHHITVSPQFSICMDLGGKTYVVKRHYLIRKKIAKREKMPRAKVKKNLKRNRESQIRDEKICEFESADMTVKDEGHPAEDISAPCSSGTVAKQQAKNLFPLPVPLNSARARCPKRRRSACDEHSSSIGMESGARNEMVPGEMVVSKYGSPAIAQTLPDRFANVNIPLRDGAMSLRPNPLLDEVQADILESHGMDPQTLSELRILRDNIEEIINMADNIINRNDFD</sequence>
<dbReference type="Proteomes" id="UP000078200">
    <property type="component" value="Unassembled WGS sequence"/>
</dbReference>
<proteinExistence type="predicted"/>
<name>A0A1A9VBR1_GLOAU</name>
<evidence type="ECO:0000313" key="3">
    <source>
        <dbReference type="EnsemblMetazoa" id="GAUT032173-PA"/>
    </source>
</evidence>
<dbReference type="EnsemblMetazoa" id="GAUT032173-RA">
    <property type="protein sequence ID" value="GAUT032173-PA"/>
    <property type="gene ID" value="GAUT032173"/>
</dbReference>
<dbReference type="STRING" id="7395.A0A1A9VBR1"/>
<protein>
    <recommendedName>
        <fullName evidence="2">Borealin C-terminal domain-containing protein</fullName>
    </recommendedName>
</protein>
<accession>A0A1A9VBR1</accession>
<dbReference type="AlphaFoldDB" id="A0A1A9VBR1"/>
<reference evidence="3" key="1">
    <citation type="submission" date="2020-05" db="UniProtKB">
        <authorList>
            <consortium name="EnsemblMetazoa"/>
        </authorList>
    </citation>
    <scope>IDENTIFICATION</scope>
    <source>
        <strain evidence="3">TTRI</strain>
    </source>
</reference>
<feature type="domain" description="Borealin C-terminal" evidence="2">
    <location>
        <begin position="165"/>
        <end position="240"/>
    </location>
</feature>
<dbReference type="VEuPathDB" id="VectorBase:GAUT032173"/>
<dbReference type="Pfam" id="PF10512">
    <property type="entry name" value="Borealin"/>
    <property type="match status" value="1"/>
</dbReference>
<keyword evidence="4" id="KW-1185">Reference proteome</keyword>
<evidence type="ECO:0000259" key="2">
    <source>
        <dbReference type="Pfam" id="PF10512"/>
    </source>
</evidence>
<dbReference type="InterPro" id="IPR046466">
    <property type="entry name" value="Borealin_C"/>
</dbReference>
<evidence type="ECO:0000313" key="4">
    <source>
        <dbReference type="Proteomes" id="UP000078200"/>
    </source>
</evidence>